<dbReference type="GO" id="GO:0042802">
    <property type="term" value="F:identical protein binding"/>
    <property type="evidence" value="ECO:0007669"/>
    <property type="project" value="UniProtKB-ARBA"/>
</dbReference>
<organism evidence="18 19">
    <name type="scientific">Caloramator proteoclasticus DSM 10124</name>
    <dbReference type="NCBI Taxonomy" id="1121262"/>
    <lineage>
        <taxon>Bacteria</taxon>
        <taxon>Bacillati</taxon>
        <taxon>Bacillota</taxon>
        <taxon>Clostridia</taxon>
        <taxon>Eubacteriales</taxon>
        <taxon>Clostridiaceae</taxon>
        <taxon>Caloramator</taxon>
    </lineage>
</organism>
<feature type="binding site" evidence="15">
    <location>
        <position position="127"/>
    </location>
    <ligand>
        <name>Mg(2+)</name>
        <dbReference type="ChEBI" id="CHEBI:18420"/>
    </ligand>
</feature>
<evidence type="ECO:0000256" key="1">
    <source>
        <dbReference type="ARBA" id="ARBA00000109"/>
    </source>
</evidence>
<keyword evidence="13 15" id="KW-0460">Magnesium</keyword>
<dbReference type="HAMAP" id="MF_00104">
    <property type="entry name" value="RNase_III"/>
    <property type="match status" value="1"/>
</dbReference>
<dbReference type="SMART" id="SM00358">
    <property type="entry name" value="DSRM"/>
    <property type="match status" value="1"/>
</dbReference>
<evidence type="ECO:0000256" key="12">
    <source>
        <dbReference type="ARBA" id="ARBA00022801"/>
    </source>
</evidence>
<proteinExistence type="inferred from homology"/>
<dbReference type="GO" id="GO:0006397">
    <property type="term" value="P:mRNA processing"/>
    <property type="evidence" value="ECO:0007669"/>
    <property type="project" value="UniProtKB-UniRule"/>
</dbReference>
<dbReference type="SMART" id="SM00535">
    <property type="entry name" value="RIBOc"/>
    <property type="match status" value="1"/>
</dbReference>
<feature type="binding site" evidence="15">
    <location>
        <position position="124"/>
    </location>
    <ligand>
        <name>Mg(2+)</name>
        <dbReference type="ChEBI" id="CHEBI:18420"/>
    </ligand>
</feature>
<evidence type="ECO:0000256" key="6">
    <source>
        <dbReference type="ARBA" id="ARBA00022552"/>
    </source>
</evidence>
<evidence type="ECO:0000256" key="10">
    <source>
        <dbReference type="ARBA" id="ARBA00022723"/>
    </source>
</evidence>
<evidence type="ECO:0000313" key="19">
    <source>
        <dbReference type="Proteomes" id="UP000184423"/>
    </source>
</evidence>
<dbReference type="Gene3D" id="3.30.160.20">
    <property type="match status" value="1"/>
</dbReference>
<evidence type="ECO:0000259" key="17">
    <source>
        <dbReference type="PROSITE" id="PS50142"/>
    </source>
</evidence>
<keyword evidence="7 15" id="KW-0507">mRNA processing</keyword>
<feature type="active site" evidence="15">
    <location>
        <position position="127"/>
    </location>
</feature>
<evidence type="ECO:0000256" key="8">
    <source>
        <dbReference type="ARBA" id="ARBA00022694"/>
    </source>
</evidence>
<dbReference type="PROSITE" id="PS50142">
    <property type="entry name" value="RNASE_3_2"/>
    <property type="match status" value="1"/>
</dbReference>
<dbReference type="GO" id="GO:0003725">
    <property type="term" value="F:double-stranded RNA binding"/>
    <property type="evidence" value="ECO:0007669"/>
    <property type="project" value="TreeGrafter"/>
</dbReference>
<dbReference type="Pfam" id="PF00035">
    <property type="entry name" value="dsrm"/>
    <property type="match status" value="1"/>
</dbReference>
<gene>
    <name evidence="15" type="primary">rnc</name>
    <name evidence="18" type="ORF">SAMN02746091_00132</name>
</gene>
<comment type="catalytic activity">
    <reaction evidence="1 15">
        <text>Endonucleolytic cleavage to 5'-phosphomonoester.</text>
        <dbReference type="EC" id="3.1.26.3"/>
    </reaction>
</comment>
<dbReference type="InterPro" id="IPR014720">
    <property type="entry name" value="dsRBD_dom"/>
</dbReference>
<dbReference type="RefSeq" id="WP_035165588.1">
    <property type="nucleotide sequence ID" value="NZ_FQVG01000002.1"/>
</dbReference>
<keyword evidence="6 15" id="KW-0698">rRNA processing</keyword>
<keyword evidence="15" id="KW-0699">rRNA-binding</keyword>
<evidence type="ECO:0000313" key="18">
    <source>
        <dbReference type="EMBL" id="SHE32017.1"/>
    </source>
</evidence>
<dbReference type="SUPFAM" id="SSF54768">
    <property type="entry name" value="dsRNA-binding domain-like"/>
    <property type="match status" value="1"/>
</dbReference>
<dbReference type="InterPro" id="IPR036389">
    <property type="entry name" value="RNase_III_sf"/>
</dbReference>
<evidence type="ECO:0000256" key="2">
    <source>
        <dbReference type="ARBA" id="ARBA00004496"/>
    </source>
</evidence>
<dbReference type="GO" id="GO:0006364">
    <property type="term" value="P:rRNA processing"/>
    <property type="evidence" value="ECO:0007669"/>
    <property type="project" value="UniProtKB-UniRule"/>
</dbReference>
<keyword evidence="5 15" id="KW-0963">Cytoplasm</keyword>
<dbReference type="GO" id="GO:0010468">
    <property type="term" value="P:regulation of gene expression"/>
    <property type="evidence" value="ECO:0007669"/>
    <property type="project" value="TreeGrafter"/>
</dbReference>
<keyword evidence="9 15" id="KW-0540">Nuclease</keyword>
<evidence type="ECO:0000256" key="3">
    <source>
        <dbReference type="ARBA" id="ARBA00010183"/>
    </source>
</evidence>
<comment type="cofactor">
    <cofactor evidence="15">
        <name>Mg(2+)</name>
        <dbReference type="ChEBI" id="CHEBI:18420"/>
    </cofactor>
</comment>
<reference evidence="19" key="1">
    <citation type="submission" date="2016-11" db="EMBL/GenBank/DDBJ databases">
        <authorList>
            <person name="Varghese N."/>
            <person name="Submissions S."/>
        </authorList>
    </citation>
    <scope>NUCLEOTIDE SEQUENCE [LARGE SCALE GENOMIC DNA]</scope>
    <source>
        <strain evidence="19">DSM 10124</strain>
    </source>
</reference>
<feature type="binding site" evidence="15">
    <location>
        <position position="51"/>
    </location>
    <ligand>
        <name>Mg(2+)</name>
        <dbReference type="ChEBI" id="CHEBI:18420"/>
    </ligand>
</feature>
<accession>A0A1M4SJ50</accession>
<keyword evidence="12 15" id="KW-0378">Hydrolase</keyword>
<dbReference type="SUPFAM" id="SSF69065">
    <property type="entry name" value="RNase III domain-like"/>
    <property type="match status" value="1"/>
</dbReference>
<comment type="similarity">
    <text evidence="3">Belongs to the ribonuclease III family.</text>
</comment>
<evidence type="ECO:0000259" key="16">
    <source>
        <dbReference type="PROSITE" id="PS50137"/>
    </source>
</evidence>
<dbReference type="PROSITE" id="PS00517">
    <property type="entry name" value="RNASE_3_1"/>
    <property type="match status" value="1"/>
</dbReference>
<comment type="subunit">
    <text evidence="4 15">Homodimer.</text>
</comment>
<dbReference type="Proteomes" id="UP000184423">
    <property type="component" value="Unassembled WGS sequence"/>
</dbReference>
<dbReference type="FunFam" id="1.10.1520.10:FF:000001">
    <property type="entry name" value="Ribonuclease 3"/>
    <property type="match status" value="1"/>
</dbReference>
<evidence type="ECO:0000256" key="5">
    <source>
        <dbReference type="ARBA" id="ARBA00022490"/>
    </source>
</evidence>
<evidence type="ECO:0000256" key="14">
    <source>
        <dbReference type="ARBA" id="ARBA00022884"/>
    </source>
</evidence>
<dbReference type="GO" id="GO:0046872">
    <property type="term" value="F:metal ion binding"/>
    <property type="evidence" value="ECO:0007669"/>
    <property type="project" value="UniProtKB-KW"/>
</dbReference>
<dbReference type="PANTHER" id="PTHR11207:SF0">
    <property type="entry name" value="RIBONUCLEASE 3"/>
    <property type="match status" value="1"/>
</dbReference>
<dbReference type="Pfam" id="PF14622">
    <property type="entry name" value="Ribonucleas_3_3"/>
    <property type="match status" value="1"/>
</dbReference>
<evidence type="ECO:0000256" key="9">
    <source>
        <dbReference type="ARBA" id="ARBA00022722"/>
    </source>
</evidence>
<comment type="subcellular location">
    <subcellularLocation>
        <location evidence="2 15">Cytoplasm</location>
    </subcellularLocation>
</comment>
<comment type="function">
    <text evidence="15">Digests double-stranded RNA. Involved in the processing of primary rRNA transcript to yield the immediate precursors to the large and small rRNAs (23S and 16S). Processes some mRNAs, and tRNAs when they are encoded in the rRNA operon. Processes pre-crRNA and tracrRNA of type II CRISPR loci if present in the organism.</text>
</comment>
<keyword evidence="19" id="KW-1185">Reference proteome</keyword>
<dbReference type="EC" id="3.1.26.3" evidence="15"/>
<dbReference type="GO" id="GO:0004525">
    <property type="term" value="F:ribonuclease III activity"/>
    <property type="evidence" value="ECO:0007669"/>
    <property type="project" value="UniProtKB-UniRule"/>
</dbReference>
<feature type="domain" description="DRBM" evidence="16">
    <location>
        <begin position="165"/>
        <end position="234"/>
    </location>
</feature>
<evidence type="ECO:0000256" key="7">
    <source>
        <dbReference type="ARBA" id="ARBA00022664"/>
    </source>
</evidence>
<keyword evidence="8 15" id="KW-0819">tRNA processing</keyword>
<evidence type="ECO:0000256" key="15">
    <source>
        <dbReference type="HAMAP-Rule" id="MF_00104"/>
    </source>
</evidence>
<dbReference type="Gene3D" id="1.10.1520.10">
    <property type="entry name" value="Ribonuclease III domain"/>
    <property type="match status" value="1"/>
</dbReference>
<dbReference type="CDD" id="cd00593">
    <property type="entry name" value="RIBOc"/>
    <property type="match status" value="1"/>
</dbReference>
<dbReference type="PROSITE" id="PS50137">
    <property type="entry name" value="DS_RBD"/>
    <property type="match status" value="1"/>
</dbReference>
<feature type="domain" description="RNase III" evidence="17">
    <location>
        <begin position="9"/>
        <end position="138"/>
    </location>
</feature>
<dbReference type="EMBL" id="FQVG01000002">
    <property type="protein sequence ID" value="SHE32017.1"/>
    <property type="molecule type" value="Genomic_DNA"/>
</dbReference>
<evidence type="ECO:0000256" key="11">
    <source>
        <dbReference type="ARBA" id="ARBA00022759"/>
    </source>
</evidence>
<dbReference type="PANTHER" id="PTHR11207">
    <property type="entry name" value="RIBONUCLEASE III"/>
    <property type="match status" value="1"/>
</dbReference>
<dbReference type="InterPro" id="IPR011907">
    <property type="entry name" value="RNase_III"/>
</dbReference>
<dbReference type="GO" id="GO:0005737">
    <property type="term" value="C:cytoplasm"/>
    <property type="evidence" value="ECO:0007669"/>
    <property type="project" value="UniProtKB-SubCell"/>
</dbReference>
<feature type="active site" evidence="15">
    <location>
        <position position="55"/>
    </location>
</feature>
<evidence type="ECO:0000256" key="13">
    <source>
        <dbReference type="ARBA" id="ARBA00022842"/>
    </source>
</evidence>
<keyword evidence="11 15" id="KW-0255">Endonuclease</keyword>
<dbReference type="GO" id="GO:0008033">
    <property type="term" value="P:tRNA processing"/>
    <property type="evidence" value="ECO:0007669"/>
    <property type="project" value="UniProtKB-KW"/>
</dbReference>
<dbReference type="NCBIfam" id="TIGR02191">
    <property type="entry name" value="RNaseIII"/>
    <property type="match status" value="1"/>
</dbReference>
<protein>
    <recommendedName>
        <fullName evidence="15">Ribonuclease 3</fullName>
        <ecNumber evidence="15">3.1.26.3</ecNumber>
    </recommendedName>
    <alternativeName>
        <fullName evidence="15">Ribonuclease III</fullName>
        <shortName evidence="15">RNase III</shortName>
    </alternativeName>
</protein>
<dbReference type="AlphaFoldDB" id="A0A1M4SJ50"/>
<dbReference type="CDD" id="cd10845">
    <property type="entry name" value="DSRM_RNAse_III_family"/>
    <property type="match status" value="1"/>
</dbReference>
<dbReference type="FunFam" id="3.30.160.20:FF:000003">
    <property type="entry name" value="Ribonuclease 3"/>
    <property type="match status" value="1"/>
</dbReference>
<keyword evidence="10 15" id="KW-0479">Metal-binding</keyword>
<keyword evidence="14 15" id="KW-0694">RNA-binding</keyword>
<evidence type="ECO:0000256" key="4">
    <source>
        <dbReference type="ARBA" id="ARBA00011738"/>
    </source>
</evidence>
<dbReference type="InterPro" id="IPR000999">
    <property type="entry name" value="RNase_III_dom"/>
</dbReference>
<name>A0A1M4SJ50_9CLOT</name>
<sequence length="235" mass="27098">MDKIRKKQLKHLEEIIDVDFENIGLLDIALTHSSYANQFNLGYNSHNERLEFLGDSVLSLIVSEYLFKKFKNKHEGKLTRIRAAVVCESSLAEIARRLKFNEYLRIGKGEELTGGREKDSLLADCCEAVIAAIYLDRGYEKAKKFVIKNLEEKIELFSNDINYNDYKSKLQEYVQRDINKKIVYRVANEYGPDHNKTFEINVYLDDTLYGKGIGKSKKEAEQNAAREALRTLGVD</sequence>
<dbReference type="GO" id="GO:0019843">
    <property type="term" value="F:rRNA binding"/>
    <property type="evidence" value="ECO:0007669"/>
    <property type="project" value="UniProtKB-KW"/>
</dbReference>